<feature type="compositionally biased region" description="Low complexity" evidence="1">
    <location>
        <begin position="68"/>
        <end position="78"/>
    </location>
</feature>
<dbReference type="AlphaFoldDB" id="A0A225X3Y3"/>
<comment type="caution">
    <text evidence="3">The sequence shown here is derived from an EMBL/GenBank/DDBJ whole genome shotgun (WGS) entry which is preliminary data.</text>
</comment>
<proteinExistence type="predicted"/>
<dbReference type="Gene3D" id="1.10.150.110">
    <property type="entry name" value="DNA polymerase beta, N-terminal domain-like"/>
    <property type="match status" value="1"/>
</dbReference>
<accession>A0A225X3Y3</accession>
<evidence type="ECO:0000259" key="2">
    <source>
        <dbReference type="Pfam" id="PF14716"/>
    </source>
</evidence>
<dbReference type="EMBL" id="NBNE01000030">
    <property type="protein sequence ID" value="OWZ24067.1"/>
    <property type="molecule type" value="Genomic_DNA"/>
</dbReference>
<keyword evidence="4" id="KW-1185">Reference proteome</keyword>
<dbReference type="InterPro" id="IPR027421">
    <property type="entry name" value="DNA_pol_lamdba_lyase_dom_sf"/>
</dbReference>
<dbReference type="SUPFAM" id="SSF47802">
    <property type="entry name" value="DNA polymerase beta, N-terminal domain-like"/>
    <property type="match status" value="1"/>
</dbReference>
<name>A0A225X3Y3_9STRA</name>
<reference evidence="4" key="1">
    <citation type="submission" date="2017-03" db="EMBL/GenBank/DDBJ databases">
        <title>Phytopthora megakarya and P. palmivora, two closely related causual agents of cacao black pod achieved similar genome size and gene model numbers by different mechanisms.</title>
        <authorList>
            <person name="Ali S."/>
            <person name="Shao J."/>
            <person name="Larry D.J."/>
            <person name="Kronmiller B."/>
            <person name="Shen D."/>
            <person name="Strem M.D."/>
            <person name="Melnick R.L."/>
            <person name="Guiltinan M.J."/>
            <person name="Tyler B.M."/>
            <person name="Meinhardt L.W."/>
            <person name="Bailey B.A."/>
        </authorList>
    </citation>
    <scope>NUCLEOTIDE SEQUENCE [LARGE SCALE GENOMIC DNA]</scope>
    <source>
        <strain evidence="4">zdho120</strain>
    </source>
</reference>
<organism evidence="3 4">
    <name type="scientific">Phytophthora megakarya</name>
    <dbReference type="NCBI Taxonomy" id="4795"/>
    <lineage>
        <taxon>Eukaryota</taxon>
        <taxon>Sar</taxon>
        <taxon>Stramenopiles</taxon>
        <taxon>Oomycota</taxon>
        <taxon>Peronosporomycetes</taxon>
        <taxon>Peronosporales</taxon>
        <taxon>Peronosporaceae</taxon>
        <taxon>Phytophthora</taxon>
    </lineage>
</organism>
<feature type="compositionally biased region" description="Polar residues" evidence="1">
    <location>
        <begin position="114"/>
        <end position="127"/>
    </location>
</feature>
<dbReference type="Pfam" id="PF14716">
    <property type="entry name" value="HHH_8"/>
    <property type="match status" value="1"/>
</dbReference>
<evidence type="ECO:0000313" key="3">
    <source>
        <dbReference type="EMBL" id="OWZ24067.1"/>
    </source>
</evidence>
<sequence>MKAETVISDLLMKCEEENVKLPENPWEALREVIVALRNTKHQGLGYLQIPRAFDHLESKFADSEEAETPAPAAATASPQVPQQRRTLMQDMPKRKQRSLMLESDSDSGDDNNSASQTGLTNAMSPVASSKKKTKYPKKTRIQEQVEATPATKGENQSLVDQLVQLGEFEVTHGHSQRGMARFRAAKEIRDSNIVITSGAQARRLDRVGQSAATKVDQLLNEGIAAALSEYDVDDEALPVTK</sequence>
<evidence type="ECO:0000256" key="1">
    <source>
        <dbReference type="SAM" id="MobiDB-lite"/>
    </source>
</evidence>
<dbReference type="OrthoDB" id="205514at2759"/>
<protein>
    <recommendedName>
        <fullName evidence="2">Crossover junction endonuclease MUS81-like HHH domain-containing protein</fullName>
    </recommendedName>
</protein>
<evidence type="ECO:0000313" key="4">
    <source>
        <dbReference type="Proteomes" id="UP000198211"/>
    </source>
</evidence>
<dbReference type="Proteomes" id="UP000198211">
    <property type="component" value="Unassembled WGS sequence"/>
</dbReference>
<gene>
    <name evidence="3" type="ORF">PHMEG_000958</name>
</gene>
<feature type="compositionally biased region" description="Basic residues" evidence="1">
    <location>
        <begin position="129"/>
        <end position="139"/>
    </location>
</feature>
<feature type="domain" description="Crossover junction endonuclease MUS81-like HHH" evidence="2">
    <location>
        <begin position="154"/>
        <end position="222"/>
    </location>
</feature>
<dbReference type="InterPro" id="IPR010996">
    <property type="entry name" value="HHH_MUS81"/>
</dbReference>
<feature type="region of interest" description="Disordered" evidence="1">
    <location>
        <begin position="61"/>
        <end position="153"/>
    </location>
</feature>